<accession>A0A848KJT9</accession>
<dbReference type="PROSITE" id="PS51257">
    <property type="entry name" value="PROKAR_LIPOPROTEIN"/>
    <property type="match status" value="1"/>
</dbReference>
<organism evidence="3 4">
    <name type="scientific">Antrihabitans stalactiti</name>
    <dbReference type="NCBI Taxonomy" id="2584121"/>
    <lineage>
        <taxon>Bacteria</taxon>
        <taxon>Bacillati</taxon>
        <taxon>Actinomycetota</taxon>
        <taxon>Actinomycetes</taxon>
        <taxon>Mycobacteriales</taxon>
        <taxon>Nocardiaceae</taxon>
        <taxon>Antrihabitans</taxon>
    </lineage>
</organism>
<dbReference type="AlphaFoldDB" id="A0A848KJT9"/>
<dbReference type="RefSeq" id="WP_169589405.1">
    <property type="nucleotide sequence ID" value="NZ_VCQU01000006.1"/>
</dbReference>
<proteinExistence type="predicted"/>
<evidence type="ECO:0000313" key="3">
    <source>
        <dbReference type="EMBL" id="NMN96952.1"/>
    </source>
</evidence>
<dbReference type="Pfam" id="PF04314">
    <property type="entry name" value="PCuAC"/>
    <property type="match status" value="1"/>
</dbReference>
<dbReference type="Gene3D" id="2.60.40.1890">
    <property type="entry name" value="PCu(A)C copper chaperone"/>
    <property type="match status" value="1"/>
</dbReference>
<evidence type="ECO:0000256" key="2">
    <source>
        <dbReference type="SAM" id="SignalP"/>
    </source>
</evidence>
<evidence type="ECO:0000313" key="4">
    <source>
        <dbReference type="Proteomes" id="UP000535543"/>
    </source>
</evidence>
<dbReference type="Proteomes" id="UP000535543">
    <property type="component" value="Unassembled WGS sequence"/>
</dbReference>
<keyword evidence="2" id="KW-0732">Signal</keyword>
<evidence type="ECO:0008006" key="5">
    <source>
        <dbReference type="Google" id="ProtNLM"/>
    </source>
</evidence>
<protein>
    <recommendedName>
        <fullName evidence="5">Copper chaperone PCu(A)C</fullName>
    </recommendedName>
</protein>
<reference evidence="3 4" key="2">
    <citation type="submission" date="2020-06" db="EMBL/GenBank/DDBJ databases">
        <title>Antribacter stalactiti gen. nov., sp. nov., a new member of the family Nacardiaceae isolated from a cave.</title>
        <authorList>
            <person name="Kim I.S."/>
        </authorList>
    </citation>
    <scope>NUCLEOTIDE SEQUENCE [LARGE SCALE GENOMIC DNA]</scope>
    <source>
        <strain evidence="3 4">YC2-7</strain>
    </source>
</reference>
<reference evidence="3 4" key="1">
    <citation type="submission" date="2019-05" db="EMBL/GenBank/DDBJ databases">
        <authorList>
            <person name="Lee S.D."/>
        </authorList>
    </citation>
    <scope>NUCLEOTIDE SEQUENCE [LARGE SCALE GENOMIC DNA]</scope>
    <source>
        <strain evidence="3 4">YC2-7</strain>
    </source>
</reference>
<dbReference type="InterPro" id="IPR036182">
    <property type="entry name" value="PCuAC_sf"/>
</dbReference>
<feature type="chain" id="PRO_5038482877" description="Copper chaperone PCu(A)C" evidence="2">
    <location>
        <begin position="24"/>
        <end position="202"/>
    </location>
</feature>
<sequence length="202" mass="20645">MTTVGTKRRVTAAFAVAAGAALALTGCSAGQVSQMAVQVAAINGTEANVGAMSLRNVHVVYPDGKEYTNLKGGKAAVAFVAINTSERYADKLKEITTDAGPAEITADSTEIKPQALLVATAPKGETLKEAVQDEAASRQVDALVELTSLSHDVGPGLTVAMTFHFEKAGDVLVNVPVDAGPVTPREESAKSGAAQEAAEGSH</sequence>
<dbReference type="EMBL" id="VCQU01000006">
    <property type="protein sequence ID" value="NMN96952.1"/>
    <property type="molecule type" value="Genomic_DNA"/>
</dbReference>
<name>A0A848KJT9_9NOCA</name>
<feature type="signal peptide" evidence="2">
    <location>
        <begin position="1"/>
        <end position="23"/>
    </location>
</feature>
<gene>
    <name evidence="3" type="ORF">FGL95_18090</name>
</gene>
<comment type="caution">
    <text evidence="3">The sequence shown here is derived from an EMBL/GenBank/DDBJ whole genome shotgun (WGS) entry which is preliminary data.</text>
</comment>
<dbReference type="InterPro" id="IPR007410">
    <property type="entry name" value="LpqE-like"/>
</dbReference>
<evidence type="ECO:0000256" key="1">
    <source>
        <dbReference type="SAM" id="MobiDB-lite"/>
    </source>
</evidence>
<keyword evidence="4" id="KW-1185">Reference proteome</keyword>
<feature type="region of interest" description="Disordered" evidence="1">
    <location>
        <begin position="182"/>
        <end position="202"/>
    </location>
</feature>